<dbReference type="FunFam" id="2.60.120.10:FF:000047">
    <property type="entry name" value="Auxin-binding protein ABP19a"/>
    <property type="match status" value="1"/>
</dbReference>
<keyword evidence="6 14" id="KW-0732">Signal</keyword>
<evidence type="ECO:0000256" key="5">
    <source>
        <dbReference type="ARBA" id="ARBA00022723"/>
    </source>
</evidence>
<dbReference type="CDD" id="cd02241">
    <property type="entry name" value="cupin_OxOx"/>
    <property type="match status" value="1"/>
</dbReference>
<keyword evidence="9" id="KW-0325">Glycoprotein</keyword>
<evidence type="ECO:0000256" key="3">
    <source>
        <dbReference type="ARBA" id="ARBA00022523"/>
    </source>
</evidence>
<dbReference type="PRINTS" id="PR00325">
    <property type="entry name" value="GERMIN"/>
</dbReference>
<keyword evidence="17" id="KW-1185">Reference proteome</keyword>
<comment type="similarity">
    <text evidence="2 14">Belongs to the germin family.</text>
</comment>
<dbReference type="Proteomes" id="UP000289340">
    <property type="component" value="Chromosome 16"/>
</dbReference>
<dbReference type="SUPFAM" id="SSF51182">
    <property type="entry name" value="RmlC-like cupins"/>
    <property type="match status" value="1"/>
</dbReference>
<dbReference type="InterPro" id="IPR014710">
    <property type="entry name" value="RmlC-like_jellyroll"/>
</dbReference>
<dbReference type="Pfam" id="PF00190">
    <property type="entry name" value="Cupin_1"/>
    <property type="match status" value="1"/>
</dbReference>
<keyword evidence="7 13" id="KW-1015">Disulfide bond</keyword>
<evidence type="ECO:0000256" key="14">
    <source>
        <dbReference type="RuleBase" id="RU366015"/>
    </source>
</evidence>
<dbReference type="SMR" id="A0A445GFG7"/>
<evidence type="ECO:0000256" key="1">
    <source>
        <dbReference type="ARBA" id="ARBA00004271"/>
    </source>
</evidence>
<evidence type="ECO:0000256" key="13">
    <source>
        <dbReference type="PIRSR" id="PIRSR601929-3"/>
    </source>
</evidence>
<dbReference type="InterPro" id="IPR019780">
    <property type="entry name" value="Germin_Mn-BS"/>
</dbReference>
<dbReference type="EMBL" id="QZWG01000016">
    <property type="protein sequence ID" value="RZB59945.1"/>
    <property type="molecule type" value="Genomic_DNA"/>
</dbReference>
<evidence type="ECO:0000256" key="10">
    <source>
        <dbReference type="ARBA" id="ARBA00023211"/>
    </source>
</evidence>
<evidence type="ECO:0000256" key="2">
    <source>
        <dbReference type="ARBA" id="ARBA00007456"/>
    </source>
</evidence>
<evidence type="ECO:0000259" key="15">
    <source>
        <dbReference type="SMART" id="SM00835"/>
    </source>
</evidence>
<organism evidence="16 17">
    <name type="scientific">Glycine soja</name>
    <name type="common">Wild soybean</name>
    <dbReference type="NCBI Taxonomy" id="3848"/>
    <lineage>
        <taxon>Eukaryota</taxon>
        <taxon>Viridiplantae</taxon>
        <taxon>Streptophyta</taxon>
        <taxon>Embryophyta</taxon>
        <taxon>Tracheophyta</taxon>
        <taxon>Spermatophyta</taxon>
        <taxon>Magnoliopsida</taxon>
        <taxon>eudicotyledons</taxon>
        <taxon>Gunneridae</taxon>
        <taxon>Pentapetalae</taxon>
        <taxon>rosids</taxon>
        <taxon>fabids</taxon>
        <taxon>Fabales</taxon>
        <taxon>Fabaceae</taxon>
        <taxon>Papilionoideae</taxon>
        <taxon>50 kb inversion clade</taxon>
        <taxon>NPAAA clade</taxon>
        <taxon>indigoferoid/millettioid clade</taxon>
        <taxon>Phaseoleae</taxon>
        <taxon>Glycine</taxon>
        <taxon>Glycine subgen. Soja</taxon>
    </lineage>
</organism>
<evidence type="ECO:0000256" key="9">
    <source>
        <dbReference type="ARBA" id="ARBA00023180"/>
    </source>
</evidence>
<accession>A0A445GFG7</accession>
<feature type="binding site" evidence="12">
    <location>
        <position position="106"/>
    </location>
    <ligand>
        <name>Mn(2+)</name>
        <dbReference type="ChEBI" id="CHEBI:29035"/>
    </ligand>
</feature>
<reference evidence="16 17" key="1">
    <citation type="submission" date="2018-09" db="EMBL/GenBank/DDBJ databases">
        <title>A high-quality reference genome of wild soybean provides a powerful tool to mine soybean genomes.</title>
        <authorList>
            <person name="Xie M."/>
            <person name="Chung C.Y.L."/>
            <person name="Li M.-W."/>
            <person name="Wong F.-L."/>
            <person name="Chan T.-F."/>
            <person name="Lam H.-M."/>
        </authorList>
    </citation>
    <scope>NUCLEOTIDE SEQUENCE [LARGE SCALE GENOMIC DNA]</scope>
    <source>
        <strain evidence="17">cv. W05</strain>
        <tissue evidence="16">Hypocotyl of etiolated seedlings</tissue>
    </source>
</reference>
<evidence type="ECO:0000256" key="6">
    <source>
        <dbReference type="ARBA" id="ARBA00022729"/>
    </source>
</evidence>
<evidence type="ECO:0000256" key="8">
    <source>
        <dbReference type="ARBA" id="ARBA00023170"/>
    </source>
</evidence>
<evidence type="ECO:0000256" key="11">
    <source>
        <dbReference type="PIRSR" id="PIRSR601929-1"/>
    </source>
</evidence>
<protein>
    <recommendedName>
        <fullName evidence="14">Germin-like protein</fullName>
    </recommendedName>
</protein>
<keyword evidence="10 11" id="KW-0464">Manganese</keyword>
<dbReference type="PROSITE" id="PS00725">
    <property type="entry name" value="GERMIN"/>
    <property type="match status" value="1"/>
</dbReference>
<proteinExistence type="inferred from homology"/>
<dbReference type="GO" id="GO:0005783">
    <property type="term" value="C:endoplasmic reticulum"/>
    <property type="evidence" value="ECO:0007669"/>
    <property type="project" value="UniProtKB-ARBA"/>
</dbReference>
<feature type="binding site" evidence="12">
    <location>
        <position position="113"/>
    </location>
    <ligand>
        <name>Mn(2+)</name>
        <dbReference type="ChEBI" id="CHEBI:29035"/>
    </ligand>
</feature>
<dbReference type="AlphaFoldDB" id="A0A445GFG7"/>
<name>A0A445GFG7_GLYSO</name>
<feature type="binding site" evidence="12">
    <location>
        <position position="153"/>
    </location>
    <ligand>
        <name>Mn(2+)</name>
        <dbReference type="ChEBI" id="CHEBI:29035"/>
    </ligand>
</feature>
<comment type="subcellular location">
    <subcellularLocation>
        <location evidence="1 14">Secreted</location>
        <location evidence="1 14">Extracellular space</location>
        <location evidence="1 14">Apoplast</location>
    </subcellularLocation>
</comment>
<evidence type="ECO:0000256" key="7">
    <source>
        <dbReference type="ARBA" id="ARBA00023157"/>
    </source>
</evidence>
<feature type="chain" id="PRO_5019619428" description="Germin-like protein" evidence="14">
    <location>
        <begin position="23"/>
        <end position="214"/>
    </location>
</feature>
<feature type="disulfide bond" evidence="13">
    <location>
        <begin position="29"/>
        <end position="44"/>
    </location>
</feature>
<dbReference type="PANTHER" id="PTHR31238">
    <property type="entry name" value="GERMIN-LIKE PROTEIN SUBFAMILY 3 MEMBER 3"/>
    <property type="match status" value="1"/>
</dbReference>
<dbReference type="InterPro" id="IPR006045">
    <property type="entry name" value="Cupin_1"/>
</dbReference>
<feature type="binding site" evidence="11">
    <location>
        <position position="108"/>
    </location>
    <ligand>
        <name>oxalate</name>
        <dbReference type="ChEBI" id="CHEBI:30623"/>
    </ligand>
</feature>
<dbReference type="SMART" id="SM00835">
    <property type="entry name" value="Cupin_1"/>
    <property type="match status" value="1"/>
</dbReference>
<dbReference type="Gene3D" id="2.60.120.10">
    <property type="entry name" value="Jelly Rolls"/>
    <property type="match status" value="1"/>
</dbReference>
<evidence type="ECO:0000256" key="4">
    <source>
        <dbReference type="ARBA" id="ARBA00022525"/>
    </source>
</evidence>
<evidence type="ECO:0000313" key="16">
    <source>
        <dbReference type="EMBL" id="RZB59945.1"/>
    </source>
</evidence>
<feature type="binding site" evidence="12">
    <location>
        <position position="108"/>
    </location>
    <ligand>
        <name>Mn(2+)</name>
        <dbReference type="ChEBI" id="CHEBI:29035"/>
    </ligand>
</feature>
<feature type="binding site" evidence="11">
    <location>
        <position position="113"/>
    </location>
    <ligand>
        <name>oxalate</name>
        <dbReference type="ChEBI" id="CHEBI:30623"/>
    </ligand>
</feature>
<dbReference type="GO" id="GO:0048046">
    <property type="term" value="C:apoplast"/>
    <property type="evidence" value="ECO:0007669"/>
    <property type="project" value="UniProtKB-SubCell"/>
</dbReference>
<keyword evidence="4 14" id="KW-0964">Secreted</keyword>
<dbReference type="GO" id="GO:0030145">
    <property type="term" value="F:manganese ion binding"/>
    <property type="evidence" value="ECO:0007669"/>
    <property type="project" value="UniProtKB-UniRule"/>
</dbReference>
<feature type="signal peptide" evidence="14">
    <location>
        <begin position="1"/>
        <end position="22"/>
    </location>
</feature>
<comment type="caution">
    <text evidence="16">The sequence shown here is derived from an EMBL/GenBank/DDBJ whole genome shotgun (WGS) entry which is preliminary data.</text>
</comment>
<feature type="domain" description="Cupin type-1" evidence="15">
    <location>
        <begin position="57"/>
        <end position="204"/>
    </location>
</feature>
<keyword evidence="3 14" id="KW-0052">Apoplast</keyword>
<evidence type="ECO:0000313" key="17">
    <source>
        <dbReference type="Proteomes" id="UP000289340"/>
    </source>
</evidence>
<dbReference type="InterPro" id="IPR011051">
    <property type="entry name" value="RmlC_Cupin_sf"/>
</dbReference>
<dbReference type="GO" id="GO:0000326">
    <property type="term" value="C:protein storage vacuole"/>
    <property type="evidence" value="ECO:0007669"/>
    <property type="project" value="UniProtKB-ARBA"/>
</dbReference>
<sequence>MMMKNKVLILFFSALLSSTSYASNVNDFCVADLKGPDSLSGYPCLPPTTLTDDNFVFNLQPANTSQFPTIKAGISTAFVNEFPALNGLDISVAHVAFEKDGFFPMHSHPDATELIILVEGEITAGFVTGMNSIAYLKTLKPGDLMVIPPGHLHFVANSGNEKATGFATFSSSNPTIHSFNNIFANNVPSDILAQATFLDIAQVKKLKARFGGSN</sequence>
<keyword evidence="5 11" id="KW-0479">Metal-binding</keyword>
<keyword evidence="8" id="KW-0675">Receptor</keyword>
<gene>
    <name evidence="16" type="ORF">D0Y65_042935</name>
</gene>
<evidence type="ECO:0000256" key="12">
    <source>
        <dbReference type="PIRSR" id="PIRSR601929-2"/>
    </source>
</evidence>
<dbReference type="InterPro" id="IPR001929">
    <property type="entry name" value="Germin"/>
</dbReference>
<dbReference type="Gramene" id="XM_028349922.1">
    <property type="protein sequence ID" value="XP_028205723.1"/>
    <property type="gene ID" value="LOC114389285"/>
</dbReference>